<accession>Q5N7G1</accession>
<proteinExistence type="predicted"/>
<dbReference type="Proteomes" id="UP000817658">
    <property type="component" value="Chromosome 1"/>
</dbReference>
<feature type="compositionally biased region" description="Low complexity" evidence="1">
    <location>
        <begin position="64"/>
        <end position="82"/>
    </location>
</feature>
<gene>
    <name evidence="2" type="primary">P0423B08.33</name>
</gene>
<feature type="region of interest" description="Disordered" evidence="1">
    <location>
        <begin position="28"/>
        <end position="150"/>
    </location>
</feature>
<feature type="compositionally biased region" description="Basic and acidic residues" evidence="1">
    <location>
        <begin position="137"/>
        <end position="150"/>
    </location>
</feature>
<evidence type="ECO:0000256" key="1">
    <source>
        <dbReference type="SAM" id="MobiDB-lite"/>
    </source>
</evidence>
<protein>
    <submittedName>
        <fullName evidence="2">Uncharacterized protein</fullName>
    </submittedName>
</protein>
<feature type="compositionally biased region" description="Low complexity" evidence="1">
    <location>
        <begin position="34"/>
        <end position="54"/>
    </location>
</feature>
<name>Q5N7G1_ORYSJ</name>
<evidence type="ECO:0000313" key="2">
    <source>
        <dbReference type="EMBL" id="BAD82595.1"/>
    </source>
</evidence>
<sequence length="150" mass="16317">MWDPCLFPLFLHAARTCGLHRRSQMWSDEGAAVPSSPRPATATPSSSRPATATAELRHRPPLDPLSRLSRAAAPSYASSVAPGRCREPPASRLLPPSVATQPRTAARLLASPHHRAQPPASPCRSTTTCGRRRQREGRRGEREKKNMSIG</sequence>
<dbReference type="EMBL" id="AP003611">
    <property type="protein sequence ID" value="BAD82595.1"/>
    <property type="molecule type" value="Genomic_DNA"/>
</dbReference>
<dbReference type="AlphaFoldDB" id="Q5N7G1"/>
<organism evidence="2">
    <name type="scientific">Oryza sativa subsp. japonica</name>
    <name type="common">Rice</name>
    <dbReference type="NCBI Taxonomy" id="39947"/>
    <lineage>
        <taxon>Eukaryota</taxon>
        <taxon>Viridiplantae</taxon>
        <taxon>Streptophyta</taxon>
        <taxon>Embryophyta</taxon>
        <taxon>Tracheophyta</taxon>
        <taxon>Spermatophyta</taxon>
        <taxon>Magnoliopsida</taxon>
        <taxon>Liliopsida</taxon>
        <taxon>Poales</taxon>
        <taxon>Poaceae</taxon>
        <taxon>BOP clade</taxon>
        <taxon>Oryzoideae</taxon>
        <taxon>Oryzeae</taxon>
        <taxon>Oryzinae</taxon>
        <taxon>Oryza</taxon>
        <taxon>Oryza sativa</taxon>
    </lineage>
</organism>
<reference evidence="2" key="1">
    <citation type="journal article" date="2002" name="Nature">
        <title>The genome sequence and structure of rice chromosome 1.</title>
        <authorList>
            <person name="Sasaki T."/>
            <person name="Matsumoto T."/>
            <person name="Yamamoto K."/>
            <person name="Sakata K."/>
            <person name="Baba T."/>
            <person name="Katayose Y."/>
            <person name="Wu J."/>
            <person name="Niimura Y."/>
            <person name="Cheng Z."/>
            <person name="Nagamura Y."/>
            <person name="Antonio B.A."/>
            <person name="Kanamori H."/>
            <person name="Hosokawa S."/>
            <person name="Masukawa M."/>
            <person name="Arikawa K."/>
            <person name="Chiden Y."/>
            <person name="Hayashi M."/>
            <person name="Okamoto M."/>
            <person name="Ando T."/>
            <person name="Aoki H."/>
            <person name="Arita K."/>
            <person name="Hamada M."/>
            <person name="Harada C."/>
            <person name="Hijishita S."/>
            <person name="Honda M."/>
            <person name="Ichikawa Y."/>
            <person name="Idonuma A."/>
            <person name="Iijima M."/>
            <person name="Ikeda M."/>
            <person name="Ikeno M."/>
            <person name="Itoh S."/>
            <person name="Itoh T."/>
            <person name="Itoh Y."/>
            <person name="Itoh Y."/>
            <person name="Iwabuchi A."/>
            <person name="Kamiya K."/>
            <person name="Karasawa W."/>
            <person name="Katagiri S."/>
            <person name="Kikuta A."/>
            <person name="Kobayashi N."/>
            <person name="Kono I."/>
            <person name="Machita K."/>
            <person name="Maehara T."/>
            <person name="Mizuno H."/>
            <person name="Mizubayashi T."/>
            <person name="Mukai Y."/>
            <person name="Nagasaki H."/>
            <person name="Nakashima M."/>
            <person name="Nakama Y."/>
            <person name="Nakamichi Y."/>
            <person name="Nakamura M."/>
            <person name="Namiki N."/>
            <person name="Negishi M."/>
            <person name="Ohta I."/>
            <person name="Ono N."/>
            <person name="Saji S."/>
            <person name="Sakai K."/>
            <person name="Shibata M."/>
            <person name="Shimokawa T."/>
            <person name="Shomura A."/>
            <person name="Song J."/>
            <person name="Takazaki Y."/>
            <person name="Terasawa K."/>
            <person name="Tsuji K."/>
            <person name="Waki K."/>
            <person name="Yamagata H."/>
            <person name="Yamane H."/>
            <person name="Yoshiki S."/>
            <person name="Yoshihara R."/>
            <person name="Yukawa K."/>
            <person name="Zhong H."/>
            <person name="Iwama H."/>
            <person name="Endo T."/>
            <person name="Ito H."/>
            <person name="Hahn J.H."/>
            <person name="Kim H.I."/>
            <person name="Eun M.Y."/>
            <person name="Yano M."/>
            <person name="Jiang J."/>
            <person name="Gojobori T."/>
        </authorList>
    </citation>
    <scope>NUCLEOTIDE SEQUENCE [LARGE SCALE GENOMIC DNA]</scope>
</reference>